<dbReference type="Proteomes" id="UP000095286">
    <property type="component" value="Unplaced"/>
</dbReference>
<evidence type="ECO:0000313" key="1">
    <source>
        <dbReference type="Proteomes" id="UP000095286"/>
    </source>
</evidence>
<protein>
    <submittedName>
        <fullName evidence="2">U6 snRNA-associated Sm-like protein LSm1</fullName>
    </submittedName>
</protein>
<accession>A0AC35UIP9</accession>
<reference evidence="2" key="1">
    <citation type="submission" date="2016-11" db="UniProtKB">
        <authorList>
            <consortium name="WormBaseParasite"/>
        </authorList>
    </citation>
    <scope>IDENTIFICATION</scope>
    <source>
        <strain evidence="2">KR3021</strain>
    </source>
</reference>
<evidence type="ECO:0000313" key="2">
    <source>
        <dbReference type="WBParaSite" id="RSKR_0001160800.1"/>
    </source>
</evidence>
<sequence length="142" mass="16304">MELPDPYFSGAVSLLETLGKKVMVQLRDGKILVGKLSTIDQFVNLVLDETVERIHFENYKSDVPRGLYLVRGENVILIAEIDLDKKDNLIEVEVTEILNMQQEKIEQKKLENERRLKFLALKGKLGADKKIKSSELLLEDTY</sequence>
<proteinExistence type="predicted"/>
<dbReference type="WBParaSite" id="RSKR_0001160800.1">
    <property type="protein sequence ID" value="RSKR_0001160800.1"/>
    <property type="gene ID" value="RSKR_0001160800"/>
</dbReference>
<organism evidence="1 2">
    <name type="scientific">Rhabditophanes sp. KR3021</name>
    <dbReference type="NCBI Taxonomy" id="114890"/>
    <lineage>
        <taxon>Eukaryota</taxon>
        <taxon>Metazoa</taxon>
        <taxon>Ecdysozoa</taxon>
        <taxon>Nematoda</taxon>
        <taxon>Chromadorea</taxon>
        <taxon>Rhabditida</taxon>
        <taxon>Tylenchina</taxon>
        <taxon>Panagrolaimomorpha</taxon>
        <taxon>Strongyloidoidea</taxon>
        <taxon>Alloionematidae</taxon>
        <taxon>Rhabditophanes</taxon>
    </lineage>
</organism>
<name>A0AC35UIP9_9BILA</name>